<dbReference type="GO" id="GO:0047617">
    <property type="term" value="F:fatty acyl-CoA hydrolase activity"/>
    <property type="evidence" value="ECO:0007669"/>
    <property type="project" value="TreeGrafter"/>
</dbReference>
<sequence length="157" mass="17654">MTLTNEKPALESPSCGVVVPARVYLDDLDGFGMLNHVEYARLFDHAVIDYWTDAGWVLDPTESVQVIRDLHLTFHQPITQVGDVAVHLWVEQAGRTSVNYRFRILSSDQQTLHAEGTRRLINLDPATLRPVPLTDEQWAFATPLLAPDVVRPSPDAR</sequence>
<reference evidence="1 2" key="1">
    <citation type="submission" date="2019-09" db="EMBL/GenBank/DDBJ databases">
        <title>Mumia zhuanghuii sp. nov. isolated from the intestinal contents of plateau pika (Ochotona curzoniae) in the Qinghai-Tibet plateau of China.</title>
        <authorList>
            <person name="Tian Z."/>
        </authorList>
    </citation>
    <scope>NUCLEOTIDE SEQUENCE [LARGE SCALE GENOMIC DNA]</scope>
    <source>
        <strain evidence="2">350</strain>
    </source>
</reference>
<dbReference type="RefSeq" id="WP_149767887.1">
    <property type="nucleotide sequence ID" value="NZ_VDFQ02000001.1"/>
</dbReference>
<gene>
    <name evidence="1" type="ORF">FE697_002345</name>
</gene>
<proteinExistence type="predicted"/>
<evidence type="ECO:0000313" key="2">
    <source>
        <dbReference type="Proteomes" id="UP000307768"/>
    </source>
</evidence>
<dbReference type="PANTHER" id="PTHR31793:SF24">
    <property type="entry name" value="LONG-CHAIN ACYL-COA THIOESTERASE FADM"/>
    <property type="match status" value="1"/>
</dbReference>
<dbReference type="Gene3D" id="3.10.129.10">
    <property type="entry name" value="Hotdog Thioesterase"/>
    <property type="match status" value="1"/>
</dbReference>
<protein>
    <submittedName>
        <fullName evidence="1">Acyl-CoA thioesterase</fullName>
    </submittedName>
</protein>
<dbReference type="InterPro" id="IPR050563">
    <property type="entry name" value="4-hydroxybenzoyl-CoA_TE"/>
</dbReference>
<organism evidence="1 2">
    <name type="scientific">Mumia zhuanghuii</name>
    <dbReference type="NCBI Taxonomy" id="2585211"/>
    <lineage>
        <taxon>Bacteria</taxon>
        <taxon>Bacillati</taxon>
        <taxon>Actinomycetota</taxon>
        <taxon>Actinomycetes</taxon>
        <taxon>Propionibacteriales</taxon>
        <taxon>Nocardioidaceae</taxon>
        <taxon>Mumia</taxon>
    </lineage>
</organism>
<dbReference type="InterPro" id="IPR029069">
    <property type="entry name" value="HotDog_dom_sf"/>
</dbReference>
<dbReference type="EMBL" id="VDFQ02000001">
    <property type="protein sequence ID" value="KAA1424775.1"/>
    <property type="molecule type" value="Genomic_DNA"/>
</dbReference>
<name>A0A5Q6S319_9ACTN</name>
<dbReference type="Pfam" id="PF13279">
    <property type="entry name" value="4HBT_2"/>
    <property type="match status" value="1"/>
</dbReference>
<dbReference type="SUPFAM" id="SSF54637">
    <property type="entry name" value="Thioesterase/thiol ester dehydrase-isomerase"/>
    <property type="match status" value="1"/>
</dbReference>
<dbReference type="Proteomes" id="UP000307768">
    <property type="component" value="Unassembled WGS sequence"/>
</dbReference>
<dbReference type="PANTHER" id="PTHR31793">
    <property type="entry name" value="4-HYDROXYBENZOYL-COA THIOESTERASE FAMILY MEMBER"/>
    <property type="match status" value="1"/>
</dbReference>
<accession>A0A5Q6S319</accession>
<comment type="caution">
    <text evidence="1">The sequence shown here is derived from an EMBL/GenBank/DDBJ whole genome shotgun (WGS) entry which is preliminary data.</text>
</comment>
<dbReference type="CDD" id="cd00586">
    <property type="entry name" value="4HBT"/>
    <property type="match status" value="1"/>
</dbReference>
<evidence type="ECO:0000313" key="1">
    <source>
        <dbReference type="EMBL" id="KAA1424775.1"/>
    </source>
</evidence>
<dbReference type="OrthoDB" id="194128at2"/>
<dbReference type="AlphaFoldDB" id="A0A5Q6S319"/>